<feature type="binding site" evidence="7">
    <location>
        <position position="130"/>
    </location>
    <ligand>
        <name>a 1,2-diacyl-sn-glycero-3-phospho-(1'-sn-glycerol)</name>
        <dbReference type="ChEBI" id="CHEBI:64716"/>
    </ligand>
</feature>
<dbReference type="AlphaFoldDB" id="A0AAW7ZG61"/>
<comment type="function">
    <text evidence="7">Catalyzes the transfer of the diacylglyceryl group from phosphatidylglycerol to the sulfhydryl group of the N-terminal cysteine of a prolipoprotein, the first step in the formation of mature lipoproteins.</text>
</comment>
<reference evidence="8" key="1">
    <citation type="journal article" date="2023" name="J. Hazard. Mater.">
        <title>Anaerobic biodegradation of pyrene and benzo[a]pyrene by a new sulfate-reducing Desulforamulus aquiferis strain DSA.</title>
        <authorList>
            <person name="Zhang Z."/>
            <person name="Sun J."/>
            <person name="Gong X."/>
            <person name="Wang C."/>
            <person name="Wang H."/>
        </authorList>
    </citation>
    <scope>NUCLEOTIDE SEQUENCE</scope>
    <source>
        <strain evidence="8">DSA</strain>
    </source>
</reference>
<dbReference type="PANTHER" id="PTHR30589">
    <property type="entry name" value="PROLIPOPROTEIN DIACYLGLYCERYL TRANSFERASE"/>
    <property type="match status" value="1"/>
</dbReference>
<dbReference type="Pfam" id="PF01790">
    <property type="entry name" value="LGT"/>
    <property type="match status" value="1"/>
</dbReference>
<keyword evidence="3 7" id="KW-0808">Transferase</keyword>
<dbReference type="NCBIfam" id="TIGR00544">
    <property type="entry name" value="lgt"/>
    <property type="match status" value="1"/>
</dbReference>
<dbReference type="HAMAP" id="MF_01147">
    <property type="entry name" value="Lgt"/>
    <property type="match status" value="1"/>
</dbReference>
<accession>A0AAW7ZG61</accession>
<feature type="transmembrane region" description="Helical" evidence="7">
    <location>
        <begin position="82"/>
        <end position="104"/>
    </location>
</feature>
<dbReference type="PANTHER" id="PTHR30589:SF0">
    <property type="entry name" value="PHOSPHATIDYLGLYCEROL--PROLIPOPROTEIN DIACYLGLYCERYL TRANSFERASE"/>
    <property type="match status" value="1"/>
</dbReference>
<dbReference type="EC" id="2.5.1.145" evidence="7"/>
<comment type="caution">
    <text evidence="8">The sequence shown here is derived from an EMBL/GenBank/DDBJ whole genome shotgun (WGS) entry which is preliminary data.</text>
</comment>
<dbReference type="GO" id="GO:0042158">
    <property type="term" value="P:lipoprotein biosynthetic process"/>
    <property type="evidence" value="ECO:0007669"/>
    <property type="project" value="UniProtKB-UniRule"/>
</dbReference>
<comment type="pathway">
    <text evidence="7">Protein modification; lipoprotein biosynthesis (diacylglyceryl transfer).</text>
</comment>
<gene>
    <name evidence="7 8" type="primary">lgt</name>
    <name evidence="8" type="ORF">P6N53_15800</name>
</gene>
<proteinExistence type="inferred from homology"/>
<evidence type="ECO:0000256" key="7">
    <source>
        <dbReference type="HAMAP-Rule" id="MF_01147"/>
    </source>
</evidence>
<keyword evidence="6 7" id="KW-0472">Membrane</keyword>
<sequence>MYPVLFHIGDWPIHSFGVMLSLGILSGLLVSCYVAKRQGRYLAEVVDLAFYAIVGGIIGARLWEVAFTWDYYSYNPGQIVAIWNGGLSVQGAVLGGLLAVVWYSRRNSIPFWPMADTLAPGLLMGQAVGRMGCFLNGCCFGIPHSFGVAYPVGSDANFIFGSQKLFPAVLFEAGWDILVLALLLKIFTKKPFDGFIALSYFILYSVGRFTIEFWRGDSLRTIMDFKVAQLTSIITIIVSVALMVYLANASKGHRDQQC</sequence>
<feature type="transmembrane region" description="Helical" evidence="7">
    <location>
        <begin position="41"/>
        <end position="62"/>
    </location>
</feature>
<protein>
    <recommendedName>
        <fullName evidence="7">Phosphatidylglycerol--prolipoprotein diacylglyceryl transferase</fullName>
        <ecNumber evidence="7">2.5.1.145</ecNumber>
    </recommendedName>
</protein>
<feature type="transmembrane region" description="Helical" evidence="7">
    <location>
        <begin position="227"/>
        <end position="247"/>
    </location>
</feature>
<evidence type="ECO:0000256" key="5">
    <source>
        <dbReference type="ARBA" id="ARBA00022989"/>
    </source>
</evidence>
<keyword evidence="9" id="KW-1185">Reference proteome</keyword>
<dbReference type="InterPro" id="IPR001640">
    <property type="entry name" value="Lgt"/>
</dbReference>
<evidence type="ECO:0000256" key="1">
    <source>
        <dbReference type="ARBA" id="ARBA00007150"/>
    </source>
</evidence>
<reference evidence="8" key="2">
    <citation type="submission" date="2023-03" db="EMBL/GenBank/DDBJ databases">
        <authorList>
            <person name="Zhang Z."/>
        </authorList>
    </citation>
    <scope>NUCLEOTIDE SEQUENCE</scope>
    <source>
        <strain evidence="8">DSA</strain>
    </source>
</reference>
<comment type="subcellular location">
    <subcellularLocation>
        <location evidence="7">Cell membrane</location>
        <topology evidence="7">Multi-pass membrane protein</topology>
    </subcellularLocation>
</comment>
<keyword evidence="5 7" id="KW-1133">Transmembrane helix</keyword>
<evidence type="ECO:0000313" key="9">
    <source>
        <dbReference type="Proteomes" id="UP001172911"/>
    </source>
</evidence>
<comment type="similarity">
    <text evidence="1 7">Belongs to the Lgt family.</text>
</comment>
<keyword evidence="4 7" id="KW-0812">Transmembrane</keyword>
<evidence type="ECO:0000313" key="8">
    <source>
        <dbReference type="EMBL" id="MDO7788693.1"/>
    </source>
</evidence>
<evidence type="ECO:0000256" key="6">
    <source>
        <dbReference type="ARBA" id="ARBA00023136"/>
    </source>
</evidence>
<evidence type="ECO:0000256" key="3">
    <source>
        <dbReference type="ARBA" id="ARBA00022679"/>
    </source>
</evidence>
<dbReference type="GO" id="GO:0005886">
    <property type="term" value="C:plasma membrane"/>
    <property type="evidence" value="ECO:0007669"/>
    <property type="project" value="UniProtKB-SubCell"/>
</dbReference>
<name>A0AAW7ZG61_9FIRM</name>
<evidence type="ECO:0000256" key="4">
    <source>
        <dbReference type="ARBA" id="ARBA00022692"/>
    </source>
</evidence>
<feature type="transmembrane region" description="Helical" evidence="7">
    <location>
        <begin position="133"/>
        <end position="153"/>
    </location>
</feature>
<comment type="catalytic activity">
    <reaction evidence="7">
        <text>L-cysteinyl-[prolipoprotein] + a 1,2-diacyl-sn-glycero-3-phospho-(1'-sn-glycerol) = an S-1,2-diacyl-sn-glyceryl-L-cysteinyl-[prolipoprotein] + sn-glycerol 1-phosphate + H(+)</text>
        <dbReference type="Rhea" id="RHEA:56712"/>
        <dbReference type="Rhea" id="RHEA-COMP:14679"/>
        <dbReference type="Rhea" id="RHEA-COMP:14680"/>
        <dbReference type="ChEBI" id="CHEBI:15378"/>
        <dbReference type="ChEBI" id="CHEBI:29950"/>
        <dbReference type="ChEBI" id="CHEBI:57685"/>
        <dbReference type="ChEBI" id="CHEBI:64716"/>
        <dbReference type="ChEBI" id="CHEBI:140658"/>
        <dbReference type="EC" id="2.5.1.145"/>
    </reaction>
</comment>
<dbReference type="Proteomes" id="UP001172911">
    <property type="component" value="Unassembled WGS sequence"/>
</dbReference>
<evidence type="ECO:0000256" key="2">
    <source>
        <dbReference type="ARBA" id="ARBA00022475"/>
    </source>
</evidence>
<organism evidence="8 9">
    <name type="scientific">Desulforamulus aquiferis</name>
    <dbReference type="NCBI Taxonomy" id="1397668"/>
    <lineage>
        <taxon>Bacteria</taxon>
        <taxon>Bacillati</taxon>
        <taxon>Bacillota</taxon>
        <taxon>Clostridia</taxon>
        <taxon>Eubacteriales</taxon>
        <taxon>Peptococcaceae</taxon>
        <taxon>Desulforamulus</taxon>
    </lineage>
</organism>
<dbReference type="GO" id="GO:0008961">
    <property type="term" value="F:phosphatidylglycerol-prolipoprotein diacylglyceryl transferase activity"/>
    <property type="evidence" value="ECO:0007669"/>
    <property type="project" value="UniProtKB-UniRule"/>
</dbReference>
<keyword evidence="2 7" id="KW-1003">Cell membrane</keyword>
<feature type="transmembrane region" description="Helical" evidence="7">
    <location>
        <begin position="12"/>
        <end position="34"/>
    </location>
</feature>
<dbReference type="RefSeq" id="WP_304544846.1">
    <property type="nucleotide sequence ID" value="NZ_JARPTC010000023.1"/>
</dbReference>
<feature type="transmembrane region" description="Helical" evidence="7">
    <location>
        <begin position="165"/>
        <end position="183"/>
    </location>
</feature>
<dbReference type="EMBL" id="JARPTC010000023">
    <property type="protein sequence ID" value="MDO7788693.1"/>
    <property type="molecule type" value="Genomic_DNA"/>
</dbReference>
<feature type="transmembrane region" description="Helical" evidence="7">
    <location>
        <begin position="195"/>
        <end position="215"/>
    </location>
</feature>